<dbReference type="SUPFAM" id="SSF56300">
    <property type="entry name" value="Metallo-dependent phosphatases"/>
    <property type="match status" value="1"/>
</dbReference>
<dbReference type="InterPro" id="IPR004843">
    <property type="entry name" value="Calcineurin-like_PHP"/>
</dbReference>
<evidence type="ECO:0000313" key="2">
    <source>
        <dbReference type="EMBL" id="MDN3714152.1"/>
    </source>
</evidence>
<evidence type="ECO:0000259" key="1">
    <source>
        <dbReference type="Pfam" id="PF00149"/>
    </source>
</evidence>
<reference evidence="3" key="1">
    <citation type="journal article" date="2019" name="Int. J. Syst. Evol. Microbiol.">
        <title>The Global Catalogue of Microorganisms (GCM) 10K type strain sequencing project: providing services to taxonomists for standard genome sequencing and annotation.</title>
        <authorList>
            <consortium name="The Broad Institute Genomics Platform"/>
            <consortium name="The Broad Institute Genome Sequencing Center for Infectious Disease"/>
            <person name="Wu L."/>
            <person name="Ma J."/>
        </authorList>
    </citation>
    <scope>NUCLEOTIDE SEQUENCE [LARGE SCALE GENOMIC DNA]</scope>
    <source>
        <strain evidence="3">CECT 8482</strain>
    </source>
</reference>
<organism evidence="2 3">
    <name type="scientific">Paracoccus cavernae</name>
    <dbReference type="NCBI Taxonomy" id="1571207"/>
    <lineage>
        <taxon>Bacteria</taxon>
        <taxon>Pseudomonadati</taxon>
        <taxon>Pseudomonadota</taxon>
        <taxon>Alphaproteobacteria</taxon>
        <taxon>Rhodobacterales</taxon>
        <taxon>Paracoccaceae</taxon>
        <taxon>Paracoccus</taxon>
    </lineage>
</organism>
<gene>
    <name evidence="2" type="ORF">QWZ10_24445</name>
</gene>
<protein>
    <submittedName>
        <fullName evidence="2">Metallophosphoesterase</fullName>
    </submittedName>
</protein>
<keyword evidence="3" id="KW-1185">Reference proteome</keyword>
<feature type="domain" description="Calcineurin-like phosphoesterase" evidence="1">
    <location>
        <begin position="3"/>
        <end position="115"/>
    </location>
</feature>
<dbReference type="Proteomes" id="UP001243846">
    <property type="component" value="Unassembled WGS sequence"/>
</dbReference>
<accession>A0ABT8DBI0</accession>
<dbReference type="Gene3D" id="3.60.21.10">
    <property type="match status" value="1"/>
</dbReference>
<dbReference type="Pfam" id="PF00149">
    <property type="entry name" value="Metallophos"/>
    <property type="match status" value="1"/>
</dbReference>
<evidence type="ECO:0000313" key="3">
    <source>
        <dbReference type="Proteomes" id="UP001243846"/>
    </source>
</evidence>
<sequence>MTKIAVIADPHVHDCSWQPENSGLTGAIRSFAETAASTRVFNESIPAFRAALERAVAEGAKLVLLVGDLTDDGQEPNIRAALKILADYRQRHGLRVLATPGNHDFYALAGRPQIKTFLTADGAPVVVDSAHSPDAATIGTAPALKLMAHLGYRPEPSDLHWETPFGTDPDFAARSYLVASPDGQSRVQMIDSSYLVEPVAESGFSRWTPMSARRAMGWSIPPIPRPITTRPMAVGARSWRIAPICSAGWPMLPRAPRRRASS</sequence>
<name>A0ABT8DBI0_9RHOB</name>
<dbReference type="EMBL" id="JAUFRC010000003">
    <property type="protein sequence ID" value="MDN3714152.1"/>
    <property type="molecule type" value="Genomic_DNA"/>
</dbReference>
<proteinExistence type="predicted"/>
<dbReference type="InterPro" id="IPR029052">
    <property type="entry name" value="Metallo-depent_PP-like"/>
</dbReference>
<comment type="caution">
    <text evidence="2">The sequence shown here is derived from an EMBL/GenBank/DDBJ whole genome shotgun (WGS) entry which is preliminary data.</text>
</comment>